<comment type="caution">
    <text evidence="3">The sequence shown here is derived from an EMBL/GenBank/DDBJ whole genome shotgun (WGS) entry which is preliminary data.</text>
</comment>
<dbReference type="Gene3D" id="2.60.40.1890">
    <property type="entry name" value="PCu(A)C copper chaperone"/>
    <property type="match status" value="1"/>
</dbReference>
<feature type="chain" id="PRO_5038382619" evidence="2">
    <location>
        <begin position="30"/>
        <end position="263"/>
    </location>
</feature>
<feature type="region of interest" description="Disordered" evidence="1">
    <location>
        <begin position="123"/>
        <end position="210"/>
    </location>
</feature>
<protein>
    <submittedName>
        <fullName evidence="3">Copper(I)-binding protein</fullName>
    </submittedName>
</protein>
<proteinExistence type="predicted"/>
<evidence type="ECO:0000256" key="2">
    <source>
        <dbReference type="SAM" id="SignalP"/>
    </source>
</evidence>
<dbReference type="AlphaFoldDB" id="A0A7W9HRP2"/>
<dbReference type="InterPro" id="IPR036182">
    <property type="entry name" value="PCuAC_sf"/>
</dbReference>
<feature type="compositionally biased region" description="Low complexity" evidence="1">
    <location>
        <begin position="132"/>
        <end position="184"/>
    </location>
</feature>
<keyword evidence="4" id="KW-1185">Reference proteome</keyword>
<reference evidence="3 4" key="1">
    <citation type="submission" date="2020-08" db="EMBL/GenBank/DDBJ databases">
        <title>Sequencing the genomes of 1000 actinobacteria strains.</title>
        <authorList>
            <person name="Klenk H.-P."/>
        </authorList>
    </citation>
    <scope>NUCLEOTIDE SEQUENCE [LARGE SCALE GENOMIC DNA]</scope>
    <source>
        <strain evidence="3 4">DSM 45486</strain>
    </source>
</reference>
<dbReference type="RefSeq" id="WP_184927315.1">
    <property type="nucleotide sequence ID" value="NZ_JACHMO010000001.1"/>
</dbReference>
<dbReference type="Pfam" id="PF04314">
    <property type="entry name" value="PCuAC"/>
    <property type="match status" value="1"/>
</dbReference>
<evidence type="ECO:0000313" key="4">
    <source>
        <dbReference type="Proteomes" id="UP000552097"/>
    </source>
</evidence>
<organism evidence="3 4">
    <name type="scientific">Saccharothrix ecbatanensis</name>
    <dbReference type="NCBI Taxonomy" id="1105145"/>
    <lineage>
        <taxon>Bacteria</taxon>
        <taxon>Bacillati</taxon>
        <taxon>Actinomycetota</taxon>
        <taxon>Actinomycetes</taxon>
        <taxon>Pseudonocardiales</taxon>
        <taxon>Pseudonocardiaceae</taxon>
        <taxon>Saccharothrix</taxon>
    </lineage>
</organism>
<evidence type="ECO:0000256" key="1">
    <source>
        <dbReference type="SAM" id="MobiDB-lite"/>
    </source>
</evidence>
<name>A0A7W9HRP2_9PSEU</name>
<keyword evidence="2" id="KW-0732">Signal</keyword>
<sequence>MGRALQKSPASRRLAVVAALATGLGLAAAGCSAGQVTQTDTQVAVVNGAEGRAGNVTVRDAQLLFPAAHGSYEEGDDAPVMVVIANNGTTPDKLLAVTSDAASQGEITGDSVLEASSAILGEADEHDAGNHATTTTGKPSASGSPSATTTPSVPGSVSGSVSGSATPTTTTGSAASGTSSASPSSEHHGTSISQPPTSSTKLPSSVDPSEPGVVKIVLKGLKKKLRPGETIRVTFLFQNAGEVTLDLPIGATSEPRQDAPAEH</sequence>
<dbReference type="Proteomes" id="UP000552097">
    <property type="component" value="Unassembled WGS sequence"/>
</dbReference>
<dbReference type="InterPro" id="IPR007410">
    <property type="entry name" value="LpqE-like"/>
</dbReference>
<gene>
    <name evidence="3" type="ORF">F4560_006993</name>
</gene>
<dbReference type="SUPFAM" id="SSF110087">
    <property type="entry name" value="DR1885-like metal-binding protein"/>
    <property type="match status" value="1"/>
</dbReference>
<evidence type="ECO:0000313" key="3">
    <source>
        <dbReference type="EMBL" id="MBB5807225.1"/>
    </source>
</evidence>
<dbReference type="EMBL" id="JACHMO010000001">
    <property type="protein sequence ID" value="MBB5807225.1"/>
    <property type="molecule type" value="Genomic_DNA"/>
</dbReference>
<feature type="signal peptide" evidence="2">
    <location>
        <begin position="1"/>
        <end position="29"/>
    </location>
</feature>
<accession>A0A7W9HRP2</accession>
<feature type="compositionally biased region" description="Polar residues" evidence="1">
    <location>
        <begin position="190"/>
        <end position="207"/>
    </location>
</feature>
<dbReference type="PROSITE" id="PS51257">
    <property type="entry name" value="PROKAR_LIPOPROTEIN"/>
    <property type="match status" value="1"/>
</dbReference>